<evidence type="ECO:0000256" key="1">
    <source>
        <dbReference type="SAM" id="MobiDB-lite"/>
    </source>
</evidence>
<feature type="compositionally biased region" description="Low complexity" evidence="1">
    <location>
        <begin position="172"/>
        <end position="190"/>
    </location>
</feature>
<feature type="compositionally biased region" description="Low complexity" evidence="1">
    <location>
        <begin position="239"/>
        <end position="253"/>
    </location>
</feature>
<organism evidence="2 3">
    <name type="scientific">Mycena metata</name>
    <dbReference type="NCBI Taxonomy" id="1033252"/>
    <lineage>
        <taxon>Eukaryota</taxon>
        <taxon>Fungi</taxon>
        <taxon>Dikarya</taxon>
        <taxon>Basidiomycota</taxon>
        <taxon>Agaricomycotina</taxon>
        <taxon>Agaricomycetes</taxon>
        <taxon>Agaricomycetidae</taxon>
        <taxon>Agaricales</taxon>
        <taxon>Marasmiineae</taxon>
        <taxon>Mycenaceae</taxon>
        <taxon>Mycena</taxon>
    </lineage>
</organism>
<dbReference type="AlphaFoldDB" id="A0AAD7IX06"/>
<dbReference type="InterPro" id="IPR038765">
    <property type="entry name" value="Papain-like_cys_pep_sf"/>
</dbReference>
<accession>A0AAD7IX06</accession>
<protein>
    <submittedName>
        <fullName evidence="2">Uncharacterized protein</fullName>
    </submittedName>
</protein>
<comment type="caution">
    <text evidence="2">The sequence shown here is derived from an EMBL/GenBank/DDBJ whole genome shotgun (WGS) entry which is preliminary data.</text>
</comment>
<dbReference type="Proteomes" id="UP001215598">
    <property type="component" value="Unassembled WGS sequence"/>
</dbReference>
<dbReference type="SUPFAM" id="SSF54001">
    <property type="entry name" value="Cysteine proteinases"/>
    <property type="match status" value="1"/>
</dbReference>
<keyword evidence="3" id="KW-1185">Reference proteome</keyword>
<name>A0AAD7IX06_9AGAR</name>
<proteinExistence type="predicted"/>
<dbReference type="Gene3D" id="3.40.395.10">
    <property type="entry name" value="Adenoviral Proteinase, Chain A"/>
    <property type="match status" value="1"/>
</dbReference>
<feature type="region of interest" description="Disordered" evidence="1">
    <location>
        <begin position="154"/>
        <end position="190"/>
    </location>
</feature>
<dbReference type="EMBL" id="JARKIB010000063">
    <property type="protein sequence ID" value="KAJ7751077.1"/>
    <property type="molecule type" value="Genomic_DNA"/>
</dbReference>
<evidence type="ECO:0000313" key="3">
    <source>
        <dbReference type="Proteomes" id="UP001215598"/>
    </source>
</evidence>
<gene>
    <name evidence="2" type="ORF">B0H16DRAFT_839034</name>
</gene>
<reference evidence="2" key="1">
    <citation type="submission" date="2023-03" db="EMBL/GenBank/DDBJ databases">
        <title>Massive genome expansion in bonnet fungi (Mycena s.s.) driven by repeated elements and novel gene families across ecological guilds.</title>
        <authorList>
            <consortium name="Lawrence Berkeley National Laboratory"/>
            <person name="Harder C.B."/>
            <person name="Miyauchi S."/>
            <person name="Viragh M."/>
            <person name="Kuo A."/>
            <person name="Thoen E."/>
            <person name="Andreopoulos B."/>
            <person name="Lu D."/>
            <person name="Skrede I."/>
            <person name="Drula E."/>
            <person name="Henrissat B."/>
            <person name="Morin E."/>
            <person name="Kohler A."/>
            <person name="Barry K."/>
            <person name="LaButti K."/>
            <person name="Morin E."/>
            <person name="Salamov A."/>
            <person name="Lipzen A."/>
            <person name="Mereny Z."/>
            <person name="Hegedus B."/>
            <person name="Baldrian P."/>
            <person name="Stursova M."/>
            <person name="Weitz H."/>
            <person name="Taylor A."/>
            <person name="Grigoriev I.V."/>
            <person name="Nagy L.G."/>
            <person name="Martin F."/>
            <person name="Kauserud H."/>
        </authorList>
    </citation>
    <scope>NUCLEOTIDE SEQUENCE</scope>
    <source>
        <strain evidence="2">CBHHK182m</strain>
    </source>
</reference>
<feature type="region of interest" description="Disordered" evidence="1">
    <location>
        <begin position="230"/>
        <end position="253"/>
    </location>
</feature>
<evidence type="ECO:0000313" key="2">
    <source>
        <dbReference type="EMBL" id="KAJ7751077.1"/>
    </source>
</evidence>
<sequence length="253" mass="28042">MDVDESNDDRAPCTLTLKKEFYQHNPTYILLAHDVLRLIEPRQMLNDNIINLGLQFCQSDLSLRCPSMHNEFFFFDTFFHTKLRAAGNETVAKIFKKCPLNEKKFVFMPIHLMEAYVGILAYPDAPPVTFLAAFTGYSVCYTYIDRIWVGPSRDREPGVTSPSDWNGASGGSLSTKSCNSRSNSSSNGSRTTWSTVGFISCTLYSASSTTRWSSSLLSWTGIPTACGMRIRSQEPGKDSSAVSASSSTSSARK</sequence>